<dbReference type="SUPFAM" id="SSF54534">
    <property type="entry name" value="FKBP-like"/>
    <property type="match status" value="1"/>
</dbReference>
<sequence length="146" mass="16800">MNRNTLPNSMHRRLVEQLVFFDEQRIPFLDLHFAGKHNERQKANQWLDQYVSTVESLLKDTSGSDTSTLPKVVIGSEVTLHYVDEGLDESLTICFPEQTDPDLGRISFLSPMGRQLLMNPVNEPIRLEMPMGAQEVVVRSIRFVDW</sequence>
<dbReference type="Proteomes" id="UP000677234">
    <property type="component" value="Chromosome"/>
</dbReference>
<dbReference type="InterPro" id="IPR036953">
    <property type="entry name" value="GreA/GreB_C_sf"/>
</dbReference>
<keyword evidence="5" id="KW-1185">Reference proteome</keyword>
<dbReference type="InterPro" id="IPR001437">
    <property type="entry name" value="Tscrpt_elong_fac_GreA/B_C"/>
</dbReference>
<accession>A0A7T5EIF0</accession>
<dbReference type="Pfam" id="PF01272">
    <property type="entry name" value="GreA_GreB"/>
    <property type="match status" value="1"/>
</dbReference>
<evidence type="ECO:0000313" key="2">
    <source>
        <dbReference type="EMBL" id="QQE73180.1"/>
    </source>
</evidence>
<dbReference type="RefSeq" id="WP_198826810.1">
    <property type="nucleotide sequence ID" value="NZ_CP066308.1"/>
</dbReference>
<evidence type="ECO:0000313" key="4">
    <source>
        <dbReference type="Proteomes" id="UP000595847"/>
    </source>
</evidence>
<evidence type="ECO:0000313" key="5">
    <source>
        <dbReference type="Proteomes" id="UP000677234"/>
    </source>
</evidence>
<dbReference type="Gene3D" id="3.10.50.30">
    <property type="entry name" value="Transcription elongation factor, GreA/GreB, C-terminal domain"/>
    <property type="match status" value="1"/>
</dbReference>
<name>A0A7T5EIF0_9BACL</name>
<dbReference type="GO" id="GO:0003677">
    <property type="term" value="F:DNA binding"/>
    <property type="evidence" value="ECO:0007669"/>
    <property type="project" value="InterPro"/>
</dbReference>
<reference evidence="2 4" key="1">
    <citation type="submission" date="2020-12" db="EMBL/GenBank/DDBJ databases">
        <title>strain FJAT-54423T represents a novel species of the genus Brevibacillus.</title>
        <authorList>
            <person name="Tang R."/>
        </authorList>
    </citation>
    <scope>NUCLEOTIDE SEQUENCE [LARGE SCALE GENOMIC DNA]</scope>
    <source>
        <strain evidence="2 4">FJAT-54423</strain>
    </source>
</reference>
<evidence type="ECO:0000313" key="3">
    <source>
        <dbReference type="EMBL" id="QUO40259.1"/>
    </source>
</evidence>
<feature type="domain" description="Transcription elongation factor GreA/GreB C-terminal" evidence="1">
    <location>
        <begin position="70"/>
        <end position="142"/>
    </location>
</feature>
<reference evidence="3" key="2">
    <citation type="submission" date="2021-04" db="EMBL/GenBank/DDBJ databases">
        <title>Brevibacillus composti FJAT-54423, complete genome.</title>
        <authorList>
            <person name="Tang R."/>
        </authorList>
    </citation>
    <scope>NUCLEOTIDE SEQUENCE</scope>
    <source>
        <strain evidence="3">FJAT-54424</strain>
    </source>
</reference>
<evidence type="ECO:0000259" key="1">
    <source>
        <dbReference type="Pfam" id="PF01272"/>
    </source>
</evidence>
<dbReference type="AlphaFoldDB" id="A0A7T5EIF0"/>
<dbReference type="GO" id="GO:0032784">
    <property type="term" value="P:regulation of DNA-templated transcription elongation"/>
    <property type="evidence" value="ECO:0007669"/>
    <property type="project" value="InterPro"/>
</dbReference>
<organism evidence="2 4">
    <name type="scientific">Brevibacillus composti</name>
    <dbReference type="NCBI Taxonomy" id="2796470"/>
    <lineage>
        <taxon>Bacteria</taxon>
        <taxon>Bacillati</taxon>
        <taxon>Bacillota</taxon>
        <taxon>Bacilli</taxon>
        <taxon>Bacillales</taxon>
        <taxon>Paenibacillaceae</taxon>
        <taxon>Brevibacillus</taxon>
    </lineage>
</organism>
<dbReference type="KEGG" id="bcop:JD108_14825"/>
<dbReference type="GO" id="GO:0003746">
    <property type="term" value="F:translation elongation factor activity"/>
    <property type="evidence" value="ECO:0007669"/>
    <property type="project" value="UniProtKB-KW"/>
</dbReference>
<dbReference type="EMBL" id="CP073708">
    <property type="protein sequence ID" value="QUO40259.1"/>
    <property type="molecule type" value="Genomic_DNA"/>
</dbReference>
<dbReference type="Proteomes" id="UP000595847">
    <property type="component" value="Chromosome"/>
</dbReference>
<proteinExistence type="predicted"/>
<protein>
    <submittedName>
        <fullName evidence="2">GreA/GreB family elongation factor</fullName>
    </submittedName>
</protein>
<keyword evidence="2" id="KW-0251">Elongation factor</keyword>
<keyword evidence="2" id="KW-0648">Protein biosynthesis</keyword>
<dbReference type="EMBL" id="CP066308">
    <property type="protein sequence ID" value="QQE73180.1"/>
    <property type="molecule type" value="Genomic_DNA"/>
</dbReference>
<gene>
    <name evidence="2" type="ORF">JD108_14825</name>
    <name evidence="3" type="ORF">KDJ56_14770</name>
</gene>